<evidence type="ECO:0000313" key="4">
    <source>
        <dbReference type="Proteomes" id="UP000836841"/>
    </source>
</evidence>
<keyword evidence="4" id="KW-1185">Reference proteome</keyword>
<protein>
    <recommendedName>
        <fullName evidence="5">Pentatricopeptide repeat-containing protein</fullName>
    </recommendedName>
</protein>
<proteinExistence type="predicted"/>
<dbReference type="FunFam" id="1.25.40.10:FF:000341">
    <property type="entry name" value="Pentatricopeptide repeat-containing protein chloroplastic"/>
    <property type="match status" value="1"/>
</dbReference>
<dbReference type="Proteomes" id="UP000836841">
    <property type="component" value="Chromosome 7"/>
</dbReference>
<dbReference type="InterPro" id="IPR011990">
    <property type="entry name" value="TPR-like_helical_dom_sf"/>
</dbReference>
<dbReference type="PROSITE" id="PS51375">
    <property type="entry name" value="PPR"/>
    <property type="match status" value="1"/>
</dbReference>
<dbReference type="EMBL" id="OU466863">
    <property type="protein sequence ID" value="CAH2078880.1"/>
    <property type="molecule type" value="Genomic_DNA"/>
</dbReference>
<name>A0AAU9T3Z2_THLAR</name>
<dbReference type="PANTHER" id="PTHR47926">
    <property type="entry name" value="PENTATRICOPEPTIDE REPEAT-CONTAINING PROTEIN"/>
    <property type="match status" value="1"/>
</dbReference>
<reference evidence="3 4" key="1">
    <citation type="submission" date="2022-03" db="EMBL/GenBank/DDBJ databases">
        <authorList>
            <person name="Nunn A."/>
            <person name="Chopra R."/>
            <person name="Nunn A."/>
            <person name="Contreras Garrido A."/>
        </authorList>
    </citation>
    <scope>NUCLEOTIDE SEQUENCE [LARGE SCALE GENOMIC DNA]</scope>
</reference>
<dbReference type="Gene3D" id="1.25.40.10">
    <property type="entry name" value="Tetratricopeptide repeat domain"/>
    <property type="match status" value="1"/>
</dbReference>
<dbReference type="AlphaFoldDB" id="A0AAU9T3Z2"/>
<gene>
    <name evidence="3" type="ORF">TAV2_LOCUS25297</name>
</gene>
<sequence length="290" mass="33138">MSVSRMMITLISTSLSHKSQSSAICFSSNSISLLFKSRLLSDLGFTLNRLAMVYTRELHTEATKSLSSSASGEINDLPGPMFSGKATTILRRMLADRRNWQVEHQGKKVKLDKTLKGLCVTGRLREAVGLLWRSGLQVEPGTYAMLLQECKQRKEYTRGKRVHAQMVVVGFAPNEYLKVKLLILYALSGDLQTSWILFRSLQSRDLIPWNAMISGYVQKGLEQEGLYMYYDMRHHRVAPDQYTFASVFRAFSLIFESCDGGEAPENLSWFRSQFLFGWLTKLELVWEHQL</sequence>
<keyword evidence="1" id="KW-0677">Repeat</keyword>
<dbReference type="NCBIfam" id="TIGR00756">
    <property type="entry name" value="PPR"/>
    <property type="match status" value="1"/>
</dbReference>
<dbReference type="GO" id="GO:0003723">
    <property type="term" value="F:RNA binding"/>
    <property type="evidence" value="ECO:0007669"/>
    <property type="project" value="InterPro"/>
</dbReference>
<feature type="repeat" description="PPR" evidence="2">
    <location>
        <begin position="205"/>
        <end position="239"/>
    </location>
</feature>
<evidence type="ECO:0000313" key="3">
    <source>
        <dbReference type="EMBL" id="CAH2078880.1"/>
    </source>
</evidence>
<dbReference type="InterPro" id="IPR046960">
    <property type="entry name" value="PPR_At4g14850-like_plant"/>
</dbReference>
<evidence type="ECO:0000256" key="2">
    <source>
        <dbReference type="PROSITE-ProRule" id="PRU00708"/>
    </source>
</evidence>
<dbReference type="InterPro" id="IPR002885">
    <property type="entry name" value="PPR_rpt"/>
</dbReference>
<accession>A0AAU9T3Z2</accession>
<dbReference type="PANTHER" id="PTHR47926:SF347">
    <property type="entry name" value="PENTATRICOPEPTIDE REPEAT-CONTAINING PROTEIN"/>
    <property type="match status" value="1"/>
</dbReference>
<dbReference type="GO" id="GO:0009451">
    <property type="term" value="P:RNA modification"/>
    <property type="evidence" value="ECO:0007669"/>
    <property type="project" value="InterPro"/>
</dbReference>
<dbReference type="Pfam" id="PF13041">
    <property type="entry name" value="PPR_2"/>
    <property type="match status" value="1"/>
</dbReference>
<evidence type="ECO:0000256" key="1">
    <source>
        <dbReference type="ARBA" id="ARBA00022737"/>
    </source>
</evidence>
<evidence type="ECO:0008006" key="5">
    <source>
        <dbReference type="Google" id="ProtNLM"/>
    </source>
</evidence>
<organism evidence="3 4">
    <name type="scientific">Thlaspi arvense</name>
    <name type="common">Field penny-cress</name>
    <dbReference type="NCBI Taxonomy" id="13288"/>
    <lineage>
        <taxon>Eukaryota</taxon>
        <taxon>Viridiplantae</taxon>
        <taxon>Streptophyta</taxon>
        <taxon>Embryophyta</taxon>
        <taxon>Tracheophyta</taxon>
        <taxon>Spermatophyta</taxon>
        <taxon>Magnoliopsida</taxon>
        <taxon>eudicotyledons</taxon>
        <taxon>Gunneridae</taxon>
        <taxon>Pentapetalae</taxon>
        <taxon>rosids</taxon>
        <taxon>malvids</taxon>
        <taxon>Brassicales</taxon>
        <taxon>Brassicaceae</taxon>
        <taxon>Thlaspideae</taxon>
        <taxon>Thlaspi</taxon>
    </lineage>
</organism>